<evidence type="ECO:0000313" key="2">
    <source>
        <dbReference type="Proteomes" id="UP001596023"/>
    </source>
</evidence>
<dbReference type="EMBL" id="JBHSGN010000116">
    <property type="protein sequence ID" value="MFC4675743.1"/>
    <property type="molecule type" value="Genomic_DNA"/>
</dbReference>
<keyword evidence="2" id="KW-1185">Reference proteome</keyword>
<reference evidence="2" key="1">
    <citation type="journal article" date="2019" name="Int. J. Syst. Evol. Microbiol.">
        <title>The Global Catalogue of Microorganisms (GCM) 10K type strain sequencing project: providing services to taxonomists for standard genome sequencing and annotation.</title>
        <authorList>
            <consortium name="The Broad Institute Genomics Platform"/>
            <consortium name="The Broad Institute Genome Sequencing Center for Infectious Disease"/>
            <person name="Wu L."/>
            <person name="Ma J."/>
        </authorList>
    </citation>
    <scope>NUCLEOTIDE SEQUENCE [LARGE SCALE GENOMIC DNA]</scope>
    <source>
        <strain evidence="2">CCUG 66188</strain>
    </source>
</reference>
<dbReference type="Proteomes" id="UP001596023">
    <property type="component" value="Unassembled WGS sequence"/>
</dbReference>
<organism evidence="1 2">
    <name type="scientific">Dysgonomonas termitidis</name>
    <dbReference type="NCBI Taxonomy" id="1516126"/>
    <lineage>
        <taxon>Bacteria</taxon>
        <taxon>Pseudomonadati</taxon>
        <taxon>Bacteroidota</taxon>
        <taxon>Bacteroidia</taxon>
        <taxon>Bacteroidales</taxon>
        <taxon>Dysgonomonadaceae</taxon>
        <taxon>Dysgonomonas</taxon>
    </lineage>
</organism>
<gene>
    <name evidence="1" type="ORF">ACFO6W_18815</name>
</gene>
<name>A0ABV9L138_9BACT</name>
<proteinExistence type="predicted"/>
<sequence length="78" mass="8549">MEKEKTEDSTVCKSFRLHLPQGRTADITVEGSTPNDCYMSALRRAAAQYPGWRSIEVMPPDREAVSLPGFAGGEGSFI</sequence>
<accession>A0ABV9L138</accession>
<evidence type="ECO:0000313" key="1">
    <source>
        <dbReference type="EMBL" id="MFC4675743.1"/>
    </source>
</evidence>
<protein>
    <submittedName>
        <fullName evidence="1">Uncharacterized protein</fullName>
    </submittedName>
</protein>
<comment type="caution">
    <text evidence="1">The sequence shown here is derived from an EMBL/GenBank/DDBJ whole genome shotgun (WGS) entry which is preliminary data.</text>
</comment>